<accession>A0A510TYZ2</accession>
<protein>
    <submittedName>
        <fullName evidence="1">Uncharacterized protein</fullName>
    </submittedName>
</protein>
<dbReference type="EMBL" id="CP045143">
    <property type="protein sequence ID" value="QFR24983.1"/>
    <property type="molecule type" value="Genomic_DNA"/>
</dbReference>
<name>A0A510TYZ2_9LACO</name>
<dbReference type="Proteomes" id="UP000326779">
    <property type="component" value="Chromosome"/>
</dbReference>
<organism evidence="1 2">
    <name type="scientific">Schleiferilactobacillus harbinensis</name>
    <dbReference type="NCBI Taxonomy" id="304207"/>
    <lineage>
        <taxon>Bacteria</taxon>
        <taxon>Bacillati</taxon>
        <taxon>Bacillota</taxon>
        <taxon>Bacilli</taxon>
        <taxon>Lactobacillales</taxon>
        <taxon>Lactobacillaceae</taxon>
        <taxon>Schleiferilactobacillus</taxon>
    </lineage>
</organism>
<evidence type="ECO:0000313" key="1">
    <source>
        <dbReference type="EMBL" id="QFR24983.1"/>
    </source>
</evidence>
<dbReference type="AlphaFoldDB" id="A0A510TYZ2"/>
<gene>
    <name evidence="1" type="ORF">D1010_17225</name>
</gene>
<evidence type="ECO:0000313" key="2">
    <source>
        <dbReference type="Proteomes" id="UP000326779"/>
    </source>
</evidence>
<dbReference type="KEGG" id="lhb:D1010_17225"/>
<sequence>MTEVKSIEFVFENTEGLILPADIIDFRLRHITESAYLSHAQKDSVDESFPKIASEGYIKIRKDWFPTPAARAITAACQQTTDLLVARTFASLYFMDRDTQEWVAAGLPDDEVSQRIVERLTSHFVQITSCDLMYLTLMTPGQPNRQYGLPWEEVESDDPRYWGDNQYAVNLETPEHFVILFDGDDLHIQDHGRAKAQELGIRGF</sequence>
<reference evidence="1 2" key="1">
    <citation type="submission" date="2019-10" db="EMBL/GenBank/DDBJ databases">
        <title>The completed genome of Lactobacillus harbinensis M1.</title>
        <authorList>
            <person name="Zheng Y."/>
        </authorList>
    </citation>
    <scope>NUCLEOTIDE SEQUENCE [LARGE SCALE GENOMIC DNA]</scope>
    <source>
        <strain evidence="1 2">M1</strain>
    </source>
</reference>
<dbReference type="RefSeq" id="WP_146995478.1">
    <property type="nucleotide sequence ID" value="NZ_BJTX01000100.1"/>
</dbReference>
<proteinExistence type="predicted"/>